<dbReference type="EMBL" id="VCGU01000007">
    <property type="protein sequence ID" value="TRY73836.1"/>
    <property type="molecule type" value="Genomic_DNA"/>
</dbReference>
<evidence type="ECO:0000313" key="1">
    <source>
        <dbReference type="EMBL" id="TRY73836.1"/>
    </source>
</evidence>
<organism evidence="1 2">
    <name type="scientific">Tigriopus californicus</name>
    <name type="common">Marine copepod</name>
    <dbReference type="NCBI Taxonomy" id="6832"/>
    <lineage>
        <taxon>Eukaryota</taxon>
        <taxon>Metazoa</taxon>
        <taxon>Ecdysozoa</taxon>
        <taxon>Arthropoda</taxon>
        <taxon>Crustacea</taxon>
        <taxon>Multicrustacea</taxon>
        <taxon>Hexanauplia</taxon>
        <taxon>Copepoda</taxon>
        <taxon>Harpacticoida</taxon>
        <taxon>Harpacticidae</taxon>
        <taxon>Tigriopus</taxon>
    </lineage>
</organism>
<dbReference type="Proteomes" id="UP000318571">
    <property type="component" value="Chromosome 3"/>
</dbReference>
<gene>
    <name evidence="1" type="ORF">TCAL_15767</name>
</gene>
<reference evidence="1 2" key="1">
    <citation type="journal article" date="2018" name="Nat. Ecol. Evol.">
        <title>Genomic signatures of mitonuclear coevolution across populations of Tigriopus californicus.</title>
        <authorList>
            <person name="Barreto F.S."/>
            <person name="Watson E.T."/>
            <person name="Lima T.G."/>
            <person name="Willett C.S."/>
            <person name="Edmands S."/>
            <person name="Li W."/>
            <person name="Burton R.S."/>
        </authorList>
    </citation>
    <scope>NUCLEOTIDE SEQUENCE [LARGE SCALE GENOMIC DNA]</scope>
    <source>
        <strain evidence="1 2">San Diego</strain>
    </source>
</reference>
<protein>
    <submittedName>
        <fullName evidence="1">Uncharacterized protein</fullName>
    </submittedName>
</protein>
<accession>A0A553P834</accession>
<proteinExistence type="predicted"/>
<sequence>MGDDDDDDDDNNDDERVDCLFGSSMGHHLPPICPYSPIRPSHRWFTSGREPQSCKASRHDDLFSNKNIGFWRIGPHLRYCVVNLLM</sequence>
<evidence type="ECO:0000313" key="2">
    <source>
        <dbReference type="Proteomes" id="UP000318571"/>
    </source>
</evidence>
<comment type="caution">
    <text evidence="1">The sequence shown here is derived from an EMBL/GenBank/DDBJ whole genome shotgun (WGS) entry which is preliminary data.</text>
</comment>
<name>A0A553P834_TIGCA</name>
<keyword evidence="2" id="KW-1185">Reference proteome</keyword>
<dbReference type="AlphaFoldDB" id="A0A553P834"/>